<keyword evidence="1" id="KW-0812">Transmembrane</keyword>
<feature type="transmembrane region" description="Helical" evidence="1">
    <location>
        <begin position="58"/>
        <end position="80"/>
    </location>
</feature>
<keyword evidence="1" id="KW-1133">Transmembrane helix</keyword>
<evidence type="ECO:0000313" key="4">
    <source>
        <dbReference type="Proteomes" id="UP000718451"/>
    </source>
</evidence>
<keyword evidence="4" id="KW-1185">Reference proteome</keyword>
<keyword evidence="1" id="KW-0472">Membrane</keyword>
<dbReference type="EMBL" id="JAAWWL010000002">
    <property type="protein sequence ID" value="NKI32730.1"/>
    <property type="molecule type" value="Genomic_DNA"/>
</dbReference>
<comment type="caution">
    <text evidence="3">The sequence shown here is derived from an EMBL/GenBank/DDBJ whole genome shotgun (WGS) entry which is preliminary data.</text>
</comment>
<feature type="domain" description="2TM" evidence="2">
    <location>
        <begin position="10"/>
        <end position="100"/>
    </location>
</feature>
<dbReference type="RefSeq" id="WP_168552910.1">
    <property type="nucleotide sequence ID" value="NZ_JAAWWL010000002.1"/>
</dbReference>
<sequence>MKTDNNKYLRAKKRVEEIKSFYRHLKVFVVINGVFYLFKLGVFNSFLPEWVNSEPQFFNWVNMNVVLWGVILVVHFIYIYRNKIPFLKKWEERQIQKIMDREKEETKKYR</sequence>
<evidence type="ECO:0000259" key="2">
    <source>
        <dbReference type="Pfam" id="PF13239"/>
    </source>
</evidence>
<evidence type="ECO:0000313" key="3">
    <source>
        <dbReference type="EMBL" id="NKI32730.1"/>
    </source>
</evidence>
<evidence type="ECO:0000256" key="1">
    <source>
        <dbReference type="SAM" id="Phobius"/>
    </source>
</evidence>
<proteinExistence type="predicted"/>
<gene>
    <name evidence="3" type="ORF">HCU67_12305</name>
</gene>
<feature type="transmembrane region" description="Helical" evidence="1">
    <location>
        <begin position="21"/>
        <end position="38"/>
    </location>
</feature>
<name>A0ABX1GUY6_9FLAO</name>
<reference evidence="3 4" key="1">
    <citation type="submission" date="2020-04" db="EMBL/GenBank/DDBJ databases">
        <authorList>
            <person name="Yoon J."/>
        </authorList>
    </citation>
    <scope>NUCLEOTIDE SEQUENCE [LARGE SCALE GENOMIC DNA]</scope>
    <source>
        <strain evidence="3 4">DJ-13</strain>
    </source>
</reference>
<dbReference type="Pfam" id="PF13239">
    <property type="entry name" value="2TM"/>
    <property type="match status" value="1"/>
</dbReference>
<protein>
    <submittedName>
        <fullName evidence="3">2TM domain-containing protein</fullName>
    </submittedName>
</protein>
<dbReference type="Proteomes" id="UP000718451">
    <property type="component" value="Unassembled WGS sequence"/>
</dbReference>
<organism evidence="3 4">
    <name type="scientific">Croceivirga thetidis</name>
    <dbReference type="NCBI Taxonomy" id="2721623"/>
    <lineage>
        <taxon>Bacteria</taxon>
        <taxon>Pseudomonadati</taxon>
        <taxon>Bacteroidota</taxon>
        <taxon>Flavobacteriia</taxon>
        <taxon>Flavobacteriales</taxon>
        <taxon>Flavobacteriaceae</taxon>
        <taxon>Croceivirga</taxon>
    </lineage>
</organism>
<dbReference type="InterPro" id="IPR025698">
    <property type="entry name" value="2TM_dom"/>
</dbReference>
<accession>A0ABX1GUY6</accession>